<feature type="signal peptide" evidence="1">
    <location>
        <begin position="1"/>
        <end position="27"/>
    </location>
</feature>
<accession>A0AA85J3S4</accession>
<evidence type="ECO:0000313" key="2">
    <source>
        <dbReference type="Proteomes" id="UP000050795"/>
    </source>
</evidence>
<protein>
    <submittedName>
        <fullName evidence="3 4">Uncharacterized protein</fullName>
    </submittedName>
</protein>
<evidence type="ECO:0000313" key="3">
    <source>
        <dbReference type="WBParaSite" id="TREG1_131040.1"/>
    </source>
</evidence>
<dbReference type="AlphaFoldDB" id="A0AA85J3S4"/>
<reference evidence="3 4" key="2">
    <citation type="submission" date="2023-11" db="UniProtKB">
        <authorList>
            <consortium name="WormBaseParasite"/>
        </authorList>
    </citation>
    <scope>IDENTIFICATION</scope>
</reference>
<keyword evidence="2" id="KW-1185">Reference proteome</keyword>
<feature type="chain" id="PRO_5044704840" evidence="1">
    <location>
        <begin position="28"/>
        <end position="63"/>
    </location>
</feature>
<evidence type="ECO:0000256" key="1">
    <source>
        <dbReference type="SAM" id="SignalP"/>
    </source>
</evidence>
<proteinExistence type="predicted"/>
<dbReference type="WBParaSite" id="TREG1_131040.2">
    <property type="protein sequence ID" value="TREG1_131040.2"/>
    <property type="gene ID" value="TREG1_131040"/>
</dbReference>
<dbReference type="WBParaSite" id="TREG1_131040.1">
    <property type="protein sequence ID" value="TREG1_131040.1"/>
    <property type="gene ID" value="TREG1_131040"/>
</dbReference>
<reference evidence="2" key="1">
    <citation type="submission" date="2022-06" db="EMBL/GenBank/DDBJ databases">
        <authorList>
            <person name="Berger JAMES D."/>
            <person name="Berger JAMES D."/>
        </authorList>
    </citation>
    <scope>NUCLEOTIDE SEQUENCE [LARGE SCALE GENOMIC DNA]</scope>
</reference>
<keyword evidence="1" id="KW-0732">Signal</keyword>
<name>A0AA85J3S4_TRIRE</name>
<organism evidence="2 4">
    <name type="scientific">Trichobilharzia regenti</name>
    <name type="common">Nasal bird schistosome</name>
    <dbReference type="NCBI Taxonomy" id="157069"/>
    <lineage>
        <taxon>Eukaryota</taxon>
        <taxon>Metazoa</taxon>
        <taxon>Spiralia</taxon>
        <taxon>Lophotrochozoa</taxon>
        <taxon>Platyhelminthes</taxon>
        <taxon>Trematoda</taxon>
        <taxon>Digenea</taxon>
        <taxon>Strigeidida</taxon>
        <taxon>Schistosomatoidea</taxon>
        <taxon>Schistosomatidae</taxon>
        <taxon>Trichobilharzia</taxon>
    </lineage>
</organism>
<sequence length="63" mass="7470">MMMSFKFLLTVVFCYLVVLDYTNVCESKRPTYTVPEYRRLLVRLLACEEEPLNKTKLNGKTFI</sequence>
<evidence type="ECO:0000313" key="4">
    <source>
        <dbReference type="WBParaSite" id="TREG1_131040.2"/>
    </source>
</evidence>
<dbReference type="Proteomes" id="UP000050795">
    <property type="component" value="Unassembled WGS sequence"/>
</dbReference>